<feature type="non-terminal residue" evidence="2">
    <location>
        <position position="1"/>
    </location>
</feature>
<feature type="non-terminal residue" evidence="2">
    <location>
        <position position="161"/>
    </location>
</feature>
<evidence type="ECO:0000313" key="2">
    <source>
        <dbReference type="EMBL" id="CEK60677.1"/>
    </source>
</evidence>
<gene>
    <name evidence="2" type="primary">ORF40062</name>
</gene>
<dbReference type="AlphaFoldDB" id="A0A0B6YX07"/>
<protein>
    <submittedName>
        <fullName evidence="2">Uncharacterized protein</fullName>
    </submittedName>
</protein>
<dbReference type="EMBL" id="HACG01013812">
    <property type="protein sequence ID" value="CEK60677.1"/>
    <property type="molecule type" value="Transcribed_RNA"/>
</dbReference>
<name>A0A0B6YX07_9EUPU</name>
<accession>A0A0B6YX07</accession>
<feature type="compositionally biased region" description="Basic and acidic residues" evidence="1">
    <location>
        <begin position="152"/>
        <end position="161"/>
    </location>
</feature>
<sequence>SADDLGKSESFSISYGLGKCRKGKKKNTIKNKLDGTRSEKIMKAKYLKKELLRKDSFIKSASDLELVSGDPTAIKTNPVGRPRKRPIDKMVDEEIDPETGTKLKITGKFQDQYVYYLSKSSRTTTRGRQTSPLTPDLNIPTSNPGDIVISHLTDEDVEAVR</sequence>
<proteinExistence type="predicted"/>
<feature type="region of interest" description="Disordered" evidence="1">
    <location>
        <begin position="69"/>
        <end position="88"/>
    </location>
</feature>
<evidence type="ECO:0000256" key="1">
    <source>
        <dbReference type="SAM" id="MobiDB-lite"/>
    </source>
</evidence>
<feature type="compositionally biased region" description="Low complexity" evidence="1">
    <location>
        <begin position="120"/>
        <end position="131"/>
    </location>
</feature>
<reference evidence="2" key="1">
    <citation type="submission" date="2014-12" db="EMBL/GenBank/DDBJ databases">
        <title>Insight into the proteome of Arion vulgaris.</title>
        <authorList>
            <person name="Aradska J."/>
            <person name="Bulat T."/>
            <person name="Smidak R."/>
            <person name="Sarate P."/>
            <person name="Gangsoo J."/>
            <person name="Sialana F."/>
            <person name="Bilban M."/>
            <person name="Lubec G."/>
        </authorList>
    </citation>
    <scope>NUCLEOTIDE SEQUENCE</scope>
    <source>
        <tissue evidence="2">Skin</tissue>
    </source>
</reference>
<feature type="region of interest" description="Disordered" evidence="1">
    <location>
        <begin position="120"/>
        <end position="161"/>
    </location>
</feature>
<organism evidence="2">
    <name type="scientific">Arion vulgaris</name>
    <dbReference type="NCBI Taxonomy" id="1028688"/>
    <lineage>
        <taxon>Eukaryota</taxon>
        <taxon>Metazoa</taxon>
        <taxon>Spiralia</taxon>
        <taxon>Lophotrochozoa</taxon>
        <taxon>Mollusca</taxon>
        <taxon>Gastropoda</taxon>
        <taxon>Heterobranchia</taxon>
        <taxon>Euthyneura</taxon>
        <taxon>Panpulmonata</taxon>
        <taxon>Eupulmonata</taxon>
        <taxon>Stylommatophora</taxon>
        <taxon>Helicina</taxon>
        <taxon>Arionoidea</taxon>
        <taxon>Arionidae</taxon>
        <taxon>Arion</taxon>
    </lineage>
</organism>